<feature type="domain" description="NADP-dependent oxidoreductase" evidence="4">
    <location>
        <begin position="391"/>
        <end position="626"/>
    </location>
</feature>
<dbReference type="InterPro" id="IPR036005">
    <property type="entry name" value="Creatinase/aminopeptidase-like"/>
</dbReference>
<dbReference type="SUPFAM" id="SSF51430">
    <property type="entry name" value="NAD(P)-linked oxidoreductase"/>
    <property type="match status" value="1"/>
</dbReference>
<dbReference type="PROSITE" id="PS00798">
    <property type="entry name" value="ALDOKETO_REDUCTASE_1"/>
    <property type="match status" value="1"/>
</dbReference>
<dbReference type="Proteomes" id="UP000003963">
    <property type="component" value="Unassembled WGS sequence"/>
</dbReference>
<evidence type="ECO:0000256" key="3">
    <source>
        <dbReference type="ARBA" id="ARBA00023002"/>
    </source>
</evidence>
<dbReference type="PANTHER" id="PTHR43827">
    <property type="entry name" value="2,5-DIKETO-D-GLUCONIC ACID REDUCTASE"/>
    <property type="match status" value="1"/>
</dbReference>
<dbReference type="Gene3D" id="3.90.230.10">
    <property type="entry name" value="Creatinase/methionine aminopeptidase superfamily"/>
    <property type="match status" value="1"/>
</dbReference>
<accession>D9WMK9</accession>
<dbReference type="GO" id="GO:0016616">
    <property type="term" value="F:oxidoreductase activity, acting on the CH-OH group of donors, NAD or NADP as acceptor"/>
    <property type="evidence" value="ECO:0007669"/>
    <property type="project" value="UniProtKB-ARBA"/>
</dbReference>
<reference evidence="6 7" key="1">
    <citation type="submission" date="2009-02" db="EMBL/GenBank/DDBJ databases">
        <title>Annotation of Streptomyces hygroscopicus strain ATCC 53653.</title>
        <authorList>
            <consortium name="The Broad Institute Genome Sequencing Platform"/>
            <consortium name="Broad Institute Microbial Sequencing Center"/>
            <person name="Fischbach M."/>
            <person name="Godfrey P."/>
            <person name="Ward D."/>
            <person name="Young S."/>
            <person name="Zeng Q."/>
            <person name="Koehrsen M."/>
            <person name="Alvarado L."/>
            <person name="Berlin A.M."/>
            <person name="Bochicchio J."/>
            <person name="Borenstein D."/>
            <person name="Chapman S.B."/>
            <person name="Chen Z."/>
            <person name="Engels R."/>
            <person name="Freedman E."/>
            <person name="Gellesch M."/>
            <person name="Goldberg J."/>
            <person name="Griggs A."/>
            <person name="Gujja S."/>
            <person name="Heilman E.R."/>
            <person name="Heiman D.I."/>
            <person name="Hepburn T.A."/>
            <person name="Howarth C."/>
            <person name="Jen D."/>
            <person name="Larson L."/>
            <person name="Lewis B."/>
            <person name="Mehta T."/>
            <person name="Park D."/>
            <person name="Pearson M."/>
            <person name="Richards J."/>
            <person name="Roberts A."/>
            <person name="Saif S."/>
            <person name="Shea T.D."/>
            <person name="Shenoy N."/>
            <person name="Sisk P."/>
            <person name="Stolte C."/>
            <person name="Sykes S.N."/>
            <person name="Thomson T."/>
            <person name="Walk T."/>
            <person name="White J."/>
            <person name="Yandava C."/>
            <person name="Straight P."/>
            <person name="Clardy J."/>
            <person name="Hung D."/>
            <person name="Kolter R."/>
            <person name="Mekalanos J."/>
            <person name="Walker S."/>
            <person name="Walsh C.T."/>
            <person name="Wieland-Brown L.C."/>
            <person name="Haas B."/>
            <person name="Nusbaum C."/>
            <person name="Birren B."/>
        </authorList>
    </citation>
    <scope>NUCLEOTIDE SEQUENCE [LARGE SCALE GENOMIC DNA]</scope>
    <source>
        <strain evidence="6 7">ATCC 53653</strain>
    </source>
</reference>
<sequence>MATAATSQAGAGLDRLREQMDKAGLAALLLTSPGGRRYALGSAPRLADGSAVLVTADGTVASAADGDLTIAVAAALHAGGVADGAVGVDASGPWEVGPAGIRLRPAADLLFAELASYEPGELPAVAAAAELAAVGYTAVMDHLCVGMDVRELSGNVDRSIRRAGGLLGWYDPYGTDGLLGGDATDDRAAGSDLVTVRGHDPATARLIAGTPVRYVLHPLLAGVAGYAAASAVLGKPDGPLRAAGDACAAATAALLAALRPGEPLREGYEAFDREAAGHTAACRIVTLRGGAAAPPLLRDSAVVAQPGMVLGVRTQVAAPAVARIDLAETGRGDRLGSSPQARTPAALVELYGPTTRTRTRRTVMDTTLQPGAGRMPTADAGGRVMPLLGFGTHPMRGETATEAVLTALSVGYRLVDTATRYRNEAAVGAALTASGLPRADLFVTTKMPPDQVGRERLTLEESLTALGCDYVDLWLIHWPPGGFPGVTSWREFLRARDEDLVRAIGVSNYSIDLIDALHDATGVYPAVNQVQWGPGDYDADFAEALRRRGVVLSAHSPLRSTDLDHPVLTDIAGRYGRSARDIVLAWNLHHKVAVTVKSAHRQRMERNLSAVDLVLGPADIEAIDGLSTVAGPQGNG</sequence>
<dbReference type="HOGENOM" id="CLU_430156_0_0_11"/>
<dbReference type="InterPro" id="IPR036812">
    <property type="entry name" value="NAD(P)_OxRdtase_dom_sf"/>
</dbReference>
<evidence type="ECO:0000256" key="2">
    <source>
        <dbReference type="ARBA" id="ARBA00022857"/>
    </source>
</evidence>
<dbReference type="RefSeq" id="WP_009719673.1">
    <property type="nucleotide sequence ID" value="NZ_GG657754.1"/>
</dbReference>
<dbReference type="InterPro" id="IPR000587">
    <property type="entry name" value="Creatinase_N"/>
</dbReference>
<evidence type="ECO:0000259" key="4">
    <source>
        <dbReference type="Pfam" id="PF00248"/>
    </source>
</evidence>
<dbReference type="Pfam" id="PF01321">
    <property type="entry name" value="Creatinase_N"/>
    <property type="match status" value="1"/>
</dbReference>
<evidence type="ECO:0000313" key="7">
    <source>
        <dbReference type="Proteomes" id="UP000003963"/>
    </source>
</evidence>
<dbReference type="SUPFAM" id="SSF53092">
    <property type="entry name" value="Creatinase/prolidase N-terminal domain"/>
    <property type="match status" value="1"/>
</dbReference>
<organism evidence="6 7">
    <name type="scientific">Streptomyces himastatinicus ATCC 53653</name>
    <dbReference type="NCBI Taxonomy" id="457427"/>
    <lineage>
        <taxon>Bacteria</taxon>
        <taxon>Bacillati</taxon>
        <taxon>Actinomycetota</taxon>
        <taxon>Actinomycetes</taxon>
        <taxon>Kitasatosporales</taxon>
        <taxon>Streptomycetaceae</taxon>
        <taxon>Streptomyces</taxon>
        <taxon>Streptomyces violaceusniger group</taxon>
    </lineage>
</organism>
<evidence type="ECO:0000259" key="5">
    <source>
        <dbReference type="Pfam" id="PF01321"/>
    </source>
</evidence>
<proteinExistence type="inferred from homology"/>
<keyword evidence="7" id="KW-1185">Reference proteome</keyword>
<dbReference type="STRING" id="457427.SSOG_07589"/>
<dbReference type="Gene3D" id="3.20.20.100">
    <property type="entry name" value="NADP-dependent oxidoreductase domain"/>
    <property type="match status" value="1"/>
</dbReference>
<dbReference type="EMBL" id="GG657754">
    <property type="protein sequence ID" value="EFL27875.1"/>
    <property type="molecule type" value="Genomic_DNA"/>
</dbReference>
<name>D9WMK9_9ACTN</name>
<protein>
    <submittedName>
        <fullName evidence="6">Aldo/keto reductase family oxidoreductase</fullName>
    </submittedName>
</protein>
<dbReference type="InterPro" id="IPR023210">
    <property type="entry name" value="NADP_OxRdtase_dom"/>
</dbReference>
<comment type="similarity">
    <text evidence="1">Belongs to the aldo/keto reductase family.</text>
</comment>
<keyword evidence="2" id="KW-0521">NADP</keyword>
<feature type="domain" description="Creatinase N-terminal" evidence="5">
    <location>
        <begin position="13"/>
        <end position="74"/>
    </location>
</feature>
<keyword evidence="3" id="KW-0560">Oxidoreductase</keyword>
<dbReference type="InterPro" id="IPR018170">
    <property type="entry name" value="Aldo/ket_reductase_CS"/>
</dbReference>
<dbReference type="PRINTS" id="PR00069">
    <property type="entry name" value="ALDKETRDTASE"/>
</dbReference>
<dbReference type="PANTHER" id="PTHR43827:SF3">
    <property type="entry name" value="NADP-DEPENDENT OXIDOREDUCTASE DOMAIN-CONTAINING PROTEIN"/>
    <property type="match status" value="1"/>
</dbReference>
<dbReference type="Pfam" id="PF00248">
    <property type="entry name" value="Aldo_ket_red"/>
    <property type="match status" value="1"/>
</dbReference>
<evidence type="ECO:0000313" key="6">
    <source>
        <dbReference type="EMBL" id="EFL27875.1"/>
    </source>
</evidence>
<dbReference type="InterPro" id="IPR029149">
    <property type="entry name" value="Creatin/AminoP/Spt16_N"/>
</dbReference>
<dbReference type="InterPro" id="IPR020471">
    <property type="entry name" value="AKR"/>
</dbReference>
<evidence type="ECO:0000256" key="1">
    <source>
        <dbReference type="ARBA" id="ARBA00007905"/>
    </source>
</evidence>
<dbReference type="PROSITE" id="PS00062">
    <property type="entry name" value="ALDOKETO_REDUCTASE_2"/>
    <property type="match status" value="1"/>
</dbReference>
<dbReference type="SUPFAM" id="SSF55920">
    <property type="entry name" value="Creatinase/aminopeptidase"/>
    <property type="match status" value="1"/>
</dbReference>
<dbReference type="CDD" id="cd19071">
    <property type="entry name" value="AKR_AKR1-5-like"/>
    <property type="match status" value="1"/>
</dbReference>
<gene>
    <name evidence="6" type="ORF">SSOG_07589</name>
</gene>
<dbReference type="AlphaFoldDB" id="D9WMK9"/>